<dbReference type="Gene3D" id="3.30.1320.10">
    <property type="match status" value="1"/>
</dbReference>
<dbReference type="PANTHER" id="PTHR12919">
    <property type="entry name" value="30S RIBOSOMAL PROTEIN S16"/>
    <property type="match status" value="1"/>
</dbReference>
<dbReference type="SUPFAM" id="SSF54565">
    <property type="entry name" value="Ribosomal protein S16"/>
    <property type="match status" value="1"/>
</dbReference>
<dbReference type="GO" id="GO:0032543">
    <property type="term" value="P:mitochondrial translation"/>
    <property type="evidence" value="ECO:0007669"/>
    <property type="project" value="TreeGrafter"/>
</dbReference>
<sequence>MVRRMFLPFYSKDRGPPRIRMQVMGTKGRRFYKIVAANQRDPRDGKHMEVLGSYVPIPGSSASSVAELRLRFSRVKFWLAANASMSLSISRLLGSAGLIPLPPPLFGWRCRGRYHELLQQQQQQHLLRESELRNFFKLPSPISTQLVERETEKPKKEDVRKIVR</sequence>
<dbReference type="EMBL" id="HG674134">
    <property type="protein sequence ID" value="CDJ38910.1"/>
    <property type="molecule type" value="Genomic_DNA"/>
</dbReference>
<evidence type="ECO:0000313" key="4">
    <source>
        <dbReference type="EMBL" id="CDJ38910.1"/>
    </source>
</evidence>
<evidence type="ECO:0000313" key="5">
    <source>
        <dbReference type="Proteomes" id="UP000030747"/>
    </source>
</evidence>
<keyword evidence="5" id="KW-1185">Reference proteome</keyword>
<organism evidence="4 5">
    <name type="scientific">Eimeria tenella</name>
    <name type="common">Coccidian parasite</name>
    <dbReference type="NCBI Taxonomy" id="5802"/>
    <lineage>
        <taxon>Eukaryota</taxon>
        <taxon>Sar</taxon>
        <taxon>Alveolata</taxon>
        <taxon>Apicomplexa</taxon>
        <taxon>Conoidasida</taxon>
        <taxon>Coccidia</taxon>
        <taxon>Eucoccidiorida</taxon>
        <taxon>Eimeriorina</taxon>
        <taxon>Eimeriidae</taxon>
        <taxon>Eimeria</taxon>
    </lineage>
</organism>
<dbReference type="GO" id="GO:0005739">
    <property type="term" value="C:mitochondrion"/>
    <property type="evidence" value="ECO:0007669"/>
    <property type="project" value="GOC"/>
</dbReference>
<dbReference type="OMA" id="QWAKERH"/>
<dbReference type="GO" id="GO:0003735">
    <property type="term" value="F:structural constituent of ribosome"/>
    <property type="evidence" value="ECO:0007669"/>
    <property type="project" value="InterPro"/>
</dbReference>
<keyword evidence="2 4" id="KW-0689">Ribosomal protein</keyword>
<dbReference type="RefSeq" id="XP_013229665.1">
    <property type="nucleotide sequence ID" value="XM_013374211.1"/>
</dbReference>
<dbReference type="NCBIfam" id="TIGR00002">
    <property type="entry name" value="S16"/>
    <property type="match status" value="1"/>
</dbReference>
<dbReference type="PANTHER" id="PTHR12919:SF20">
    <property type="entry name" value="SMALL RIBOSOMAL SUBUNIT PROTEIN BS16M"/>
    <property type="match status" value="1"/>
</dbReference>
<dbReference type="InterPro" id="IPR023803">
    <property type="entry name" value="Ribosomal_bS16_dom_sf"/>
</dbReference>
<proteinExistence type="inferred from homology"/>
<dbReference type="GeneID" id="25254862"/>
<keyword evidence="3" id="KW-0687">Ribonucleoprotein</keyword>
<dbReference type="Pfam" id="PF00886">
    <property type="entry name" value="Ribosomal_S16"/>
    <property type="match status" value="1"/>
</dbReference>
<dbReference type="Proteomes" id="UP000030747">
    <property type="component" value="Unassembled WGS sequence"/>
</dbReference>
<dbReference type="OrthoDB" id="407221at2759"/>
<name>U6KTX0_EIMTE</name>
<evidence type="ECO:0000256" key="1">
    <source>
        <dbReference type="ARBA" id="ARBA00006668"/>
    </source>
</evidence>
<dbReference type="HAMAP" id="MF_00385">
    <property type="entry name" value="Ribosomal_bS16"/>
    <property type="match status" value="1"/>
</dbReference>
<gene>
    <name evidence="4" type="ORF">ETH_00028845</name>
</gene>
<dbReference type="GO" id="GO:0015935">
    <property type="term" value="C:small ribosomal subunit"/>
    <property type="evidence" value="ECO:0007669"/>
    <property type="project" value="TreeGrafter"/>
</dbReference>
<dbReference type="InterPro" id="IPR000307">
    <property type="entry name" value="Ribosomal_bS16"/>
</dbReference>
<reference evidence="4" key="1">
    <citation type="submission" date="2013-10" db="EMBL/GenBank/DDBJ databases">
        <title>Genomic analysis of the causative agents of coccidiosis in chickens.</title>
        <authorList>
            <person name="Reid A.J."/>
            <person name="Blake D."/>
            <person name="Billington K."/>
            <person name="Browne H."/>
            <person name="Dunn M."/>
            <person name="Hung S."/>
            <person name="Kawahara F."/>
            <person name="Miranda-Saavedra D."/>
            <person name="Mourier T."/>
            <person name="Nagra H."/>
            <person name="Otto T.D."/>
            <person name="Rawlings N."/>
            <person name="Sanchez A."/>
            <person name="Sanders M."/>
            <person name="Subramaniam C."/>
            <person name="Tay Y."/>
            <person name="Dear P."/>
            <person name="Doerig C."/>
            <person name="Gruber A."/>
            <person name="Parkinson J."/>
            <person name="Shirley M."/>
            <person name="Wan K.L."/>
            <person name="Berriman M."/>
            <person name="Tomley F."/>
            <person name="Pain A."/>
        </authorList>
    </citation>
    <scope>NUCLEOTIDE SEQUENCE [LARGE SCALE GENOMIC DNA]</scope>
    <source>
        <strain evidence="4">Houghton</strain>
    </source>
</reference>
<accession>U6KTX0</accession>
<dbReference type="VEuPathDB" id="ToxoDB:ETH2_1316700"/>
<dbReference type="AlphaFoldDB" id="U6KTX0"/>
<protein>
    <submittedName>
        <fullName evidence="4">Ribosomal protein S16, putative</fullName>
    </submittedName>
</protein>
<evidence type="ECO:0000256" key="2">
    <source>
        <dbReference type="ARBA" id="ARBA00022980"/>
    </source>
</evidence>
<comment type="similarity">
    <text evidence="1">Belongs to the bacterial ribosomal protein bS16 family.</text>
</comment>
<dbReference type="VEuPathDB" id="ToxoDB:ETH_00028845"/>
<evidence type="ECO:0000256" key="3">
    <source>
        <dbReference type="ARBA" id="ARBA00023274"/>
    </source>
</evidence>
<reference evidence="4" key="2">
    <citation type="submission" date="2013-10" db="EMBL/GenBank/DDBJ databases">
        <authorList>
            <person name="Aslett M."/>
        </authorList>
    </citation>
    <scope>NUCLEOTIDE SEQUENCE [LARGE SCALE GENOMIC DNA]</scope>
    <source>
        <strain evidence="4">Houghton</strain>
    </source>
</reference>